<evidence type="ECO:0000313" key="2">
    <source>
        <dbReference type="Proteomes" id="UP001256547"/>
    </source>
</evidence>
<name>A0ABU3ERJ0_9ENTE</name>
<keyword evidence="2" id="KW-1185">Reference proteome</keyword>
<dbReference type="RefSeq" id="WP_311924857.1">
    <property type="nucleotide sequence ID" value="NZ_JARPYR010000023.1"/>
</dbReference>
<evidence type="ECO:0000313" key="1">
    <source>
        <dbReference type="EMBL" id="MDT2597473.1"/>
    </source>
</evidence>
<dbReference type="EMBL" id="JARPYR010000023">
    <property type="protein sequence ID" value="MDT2597473.1"/>
    <property type="molecule type" value="Genomic_DNA"/>
</dbReference>
<gene>
    <name evidence="1" type="ORF">P7D39_10720</name>
</gene>
<reference evidence="1 2" key="1">
    <citation type="submission" date="2023-03" db="EMBL/GenBank/DDBJ databases">
        <authorList>
            <person name="Shen W."/>
            <person name="Cai J."/>
        </authorList>
    </citation>
    <scope>NUCLEOTIDE SEQUENCE [LARGE SCALE GENOMIC DNA]</scope>
    <source>
        <strain evidence="1 2">P72-2</strain>
    </source>
</reference>
<accession>A0ABU3ERJ0</accession>
<dbReference type="Proteomes" id="UP001256547">
    <property type="component" value="Unassembled WGS sequence"/>
</dbReference>
<sequence>MENVVKKNENKIDYRASKYRSLINEIEFDIDVKEALKGQSSFECNVFSELSTLSLKFDYILSGNYMSLASLNDVLLNNIQYNCSHIYFEKITDNIESDNIEKGFQNITERFSVKNIPNDYHEFLVNTGYNILDRVTPSRINEIYFPVLKYDDLNIMIMSVVSFIDSNGITSNRACIVKINRENGNTDFHVNGKSGNFNIGNSNRAKITSPLSFFKYMRNLIGSSFSFTYYPKISTYKMEREKMFLFCNKMNQYLIGEQSMLLNAELSPVIIRQIRKIFKNMNEMNNNIKLDNETRDKIESKIFSTYLGEYITRGFSDGELKEAAKQKGCVCYPTKISFKGHELSRGKASARSKEFPLSFESVFYSLNTDIEIAGELDEFTLAWFDKSFFYENKDLSVSQTTIKIKKDYFSIVLLNTVHRNRKLVEFIEQTVRTAIS</sequence>
<comment type="caution">
    <text evidence="1">The sequence shown here is derived from an EMBL/GenBank/DDBJ whole genome shotgun (WGS) entry which is preliminary data.</text>
</comment>
<proteinExistence type="predicted"/>
<protein>
    <submittedName>
        <fullName evidence="1">Uncharacterized protein</fullName>
    </submittedName>
</protein>
<organism evidence="1 2">
    <name type="scientific">Enterococcus dongliensis</name>
    <dbReference type="NCBI Taxonomy" id="2559925"/>
    <lineage>
        <taxon>Bacteria</taxon>
        <taxon>Bacillati</taxon>
        <taxon>Bacillota</taxon>
        <taxon>Bacilli</taxon>
        <taxon>Lactobacillales</taxon>
        <taxon>Enterococcaceae</taxon>
        <taxon>Enterococcus</taxon>
    </lineage>
</organism>